<evidence type="ECO:0000259" key="9">
    <source>
        <dbReference type="SMART" id="SM00388"/>
    </source>
</evidence>
<name>A0ABY6ZKY6_9BACL</name>
<dbReference type="Proteomes" id="UP001164761">
    <property type="component" value="Chromosome"/>
</dbReference>
<evidence type="ECO:0000313" key="10">
    <source>
        <dbReference type="EMBL" id="WAH42575.1"/>
    </source>
</evidence>
<proteinExistence type="predicted"/>
<dbReference type="EMBL" id="CP104067">
    <property type="protein sequence ID" value="WAH42575.1"/>
    <property type="molecule type" value="Genomic_DNA"/>
</dbReference>
<feature type="compositionally biased region" description="Basic and acidic residues" evidence="7">
    <location>
        <begin position="59"/>
        <end position="81"/>
    </location>
</feature>
<dbReference type="Pfam" id="PF00512">
    <property type="entry name" value="HisKA"/>
    <property type="match status" value="1"/>
</dbReference>
<evidence type="ECO:0000256" key="5">
    <source>
        <dbReference type="ARBA" id="ARBA00022777"/>
    </source>
</evidence>
<dbReference type="Gene3D" id="1.10.287.130">
    <property type="match status" value="1"/>
</dbReference>
<keyword evidence="8" id="KW-1133">Transmembrane helix</keyword>
<evidence type="ECO:0000313" key="11">
    <source>
        <dbReference type="Proteomes" id="UP001164761"/>
    </source>
</evidence>
<dbReference type="CDD" id="cd00082">
    <property type="entry name" value="HisKA"/>
    <property type="match status" value="1"/>
</dbReference>
<keyword evidence="8" id="KW-0812">Transmembrane</keyword>
<keyword evidence="6" id="KW-0902">Two-component regulatory system</keyword>
<evidence type="ECO:0000256" key="1">
    <source>
        <dbReference type="ARBA" id="ARBA00000085"/>
    </source>
</evidence>
<evidence type="ECO:0000256" key="8">
    <source>
        <dbReference type="SAM" id="Phobius"/>
    </source>
</evidence>
<accession>A0ABY6ZKY6</accession>
<keyword evidence="5" id="KW-0418">Kinase</keyword>
<evidence type="ECO:0000256" key="6">
    <source>
        <dbReference type="ARBA" id="ARBA00023012"/>
    </source>
</evidence>
<feature type="region of interest" description="Disordered" evidence="7">
    <location>
        <begin position="58"/>
        <end position="81"/>
    </location>
</feature>
<dbReference type="InterPro" id="IPR036097">
    <property type="entry name" value="HisK_dim/P_sf"/>
</dbReference>
<organism evidence="10 11">
    <name type="scientific">Alicyclobacillus fastidiosus</name>
    <dbReference type="NCBI Taxonomy" id="392011"/>
    <lineage>
        <taxon>Bacteria</taxon>
        <taxon>Bacillati</taxon>
        <taxon>Bacillota</taxon>
        <taxon>Bacilli</taxon>
        <taxon>Bacillales</taxon>
        <taxon>Alicyclobacillaceae</taxon>
        <taxon>Alicyclobacillus</taxon>
    </lineage>
</organism>
<dbReference type="SMART" id="SM00388">
    <property type="entry name" value="HisKA"/>
    <property type="match status" value="1"/>
</dbReference>
<evidence type="ECO:0000256" key="4">
    <source>
        <dbReference type="ARBA" id="ARBA00022679"/>
    </source>
</evidence>
<evidence type="ECO:0000256" key="7">
    <source>
        <dbReference type="SAM" id="MobiDB-lite"/>
    </source>
</evidence>
<keyword evidence="4" id="KW-0808">Transferase</keyword>
<dbReference type="PANTHER" id="PTHR45436:SF5">
    <property type="entry name" value="SENSOR HISTIDINE KINASE TRCS"/>
    <property type="match status" value="1"/>
</dbReference>
<keyword evidence="3" id="KW-0597">Phosphoprotein</keyword>
<evidence type="ECO:0000256" key="2">
    <source>
        <dbReference type="ARBA" id="ARBA00012438"/>
    </source>
</evidence>
<comment type="catalytic activity">
    <reaction evidence="1">
        <text>ATP + protein L-histidine = ADP + protein N-phospho-L-histidine.</text>
        <dbReference type="EC" id="2.7.13.3"/>
    </reaction>
</comment>
<dbReference type="PANTHER" id="PTHR45436">
    <property type="entry name" value="SENSOR HISTIDINE KINASE YKOH"/>
    <property type="match status" value="1"/>
</dbReference>
<dbReference type="InterPro" id="IPR003661">
    <property type="entry name" value="HisK_dim/P_dom"/>
</dbReference>
<reference evidence="10" key="1">
    <citation type="submission" date="2022-08" db="EMBL/GenBank/DDBJ databases">
        <title>Alicyclobacillus fastidiosus DSM 17978, complete genome.</title>
        <authorList>
            <person name="Wang Q."/>
            <person name="Cai R."/>
            <person name="Wang Z."/>
        </authorList>
    </citation>
    <scope>NUCLEOTIDE SEQUENCE</scope>
    <source>
        <strain evidence="10">DSM 17978</strain>
    </source>
</reference>
<dbReference type="RefSeq" id="WP_268006446.1">
    <property type="nucleotide sequence ID" value="NZ_BSUT01000001.1"/>
</dbReference>
<dbReference type="EC" id="2.7.13.3" evidence="2"/>
<keyword evidence="11" id="KW-1185">Reference proteome</keyword>
<feature type="domain" description="Signal transduction histidine kinase dimerisation/phosphoacceptor" evidence="9">
    <location>
        <begin position="210"/>
        <end position="277"/>
    </location>
</feature>
<gene>
    <name evidence="10" type="ORF">NZD89_03545</name>
</gene>
<dbReference type="InterPro" id="IPR050428">
    <property type="entry name" value="TCS_sensor_his_kinase"/>
</dbReference>
<keyword evidence="8" id="KW-0472">Membrane</keyword>
<feature type="transmembrane region" description="Helical" evidence="8">
    <location>
        <begin position="9"/>
        <end position="31"/>
    </location>
</feature>
<sequence length="288" mass="32639">MFRKTRLRLVLLNSIAFFCLLLVFGTVLYFFTQHRLCRQEDETLLQTAQQIEAGDVDAIDEHPHGGHPPDGDHDHDGPDERNELQQSHIMYVLRDASGKLVGQVPKRLTSDEIARLPAKQSPANCPSTIRLNQMSFRLYTVDVPAGLVTQDGASVREVQILYDRADDEQYLRSLLTVIEITTAICAGLSVVAGLYLANRALIPIQSSWNKQQQFVADASHELRTPLTVLQMHLERLFRHPSHTIEQEGESILRLVKETTRMRRLVSDLLTLARGDSNQVQLMMKPVRI</sequence>
<dbReference type="SUPFAM" id="SSF47384">
    <property type="entry name" value="Homodimeric domain of signal transducing histidine kinase"/>
    <property type="match status" value="1"/>
</dbReference>
<evidence type="ECO:0000256" key="3">
    <source>
        <dbReference type="ARBA" id="ARBA00022553"/>
    </source>
</evidence>
<protein>
    <recommendedName>
        <fullName evidence="2">histidine kinase</fullName>
        <ecNumber evidence="2">2.7.13.3</ecNumber>
    </recommendedName>
</protein>